<dbReference type="CDD" id="cd06222">
    <property type="entry name" value="RNase_H_like"/>
    <property type="match status" value="1"/>
</dbReference>
<protein>
    <recommendedName>
        <fullName evidence="1">RNase H type-1 domain-containing protein</fullName>
    </recommendedName>
</protein>
<evidence type="ECO:0000259" key="1">
    <source>
        <dbReference type="Pfam" id="PF13456"/>
    </source>
</evidence>
<dbReference type="InterPro" id="IPR012337">
    <property type="entry name" value="RNaseH-like_sf"/>
</dbReference>
<gene>
    <name evidence="2" type="ORF">SO802_014037</name>
</gene>
<dbReference type="InterPro" id="IPR036397">
    <property type="entry name" value="RNaseH_sf"/>
</dbReference>
<evidence type="ECO:0000313" key="2">
    <source>
        <dbReference type="EMBL" id="KAL0006476.1"/>
    </source>
</evidence>
<reference evidence="2 3" key="1">
    <citation type="submission" date="2024-01" db="EMBL/GenBank/DDBJ databases">
        <title>A telomere-to-telomere, gap-free genome of sweet tea (Lithocarpus litseifolius).</title>
        <authorList>
            <person name="Zhou J."/>
        </authorList>
    </citation>
    <scope>NUCLEOTIDE SEQUENCE [LARGE SCALE GENOMIC DNA]</scope>
    <source>
        <strain evidence="2">Zhou-2022a</strain>
        <tissue evidence="2">Leaf</tissue>
    </source>
</reference>
<accession>A0AAW2D7Z4</accession>
<dbReference type="GO" id="GO:0003676">
    <property type="term" value="F:nucleic acid binding"/>
    <property type="evidence" value="ECO:0007669"/>
    <property type="project" value="InterPro"/>
</dbReference>
<comment type="caution">
    <text evidence="2">The sequence shown here is derived from an EMBL/GenBank/DDBJ whole genome shotgun (WGS) entry which is preliminary data.</text>
</comment>
<dbReference type="PANTHER" id="PTHR47074">
    <property type="entry name" value="BNAC02G40300D PROTEIN"/>
    <property type="match status" value="1"/>
</dbReference>
<dbReference type="PANTHER" id="PTHR47074:SF48">
    <property type="entry name" value="POLYNUCLEOTIDYL TRANSFERASE, RIBONUCLEASE H-LIKE SUPERFAMILY PROTEIN"/>
    <property type="match status" value="1"/>
</dbReference>
<organism evidence="2 3">
    <name type="scientific">Lithocarpus litseifolius</name>
    <dbReference type="NCBI Taxonomy" id="425828"/>
    <lineage>
        <taxon>Eukaryota</taxon>
        <taxon>Viridiplantae</taxon>
        <taxon>Streptophyta</taxon>
        <taxon>Embryophyta</taxon>
        <taxon>Tracheophyta</taxon>
        <taxon>Spermatophyta</taxon>
        <taxon>Magnoliopsida</taxon>
        <taxon>eudicotyledons</taxon>
        <taxon>Gunneridae</taxon>
        <taxon>Pentapetalae</taxon>
        <taxon>rosids</taxon>
        <taxon>fabids</taxon>
        <taxon>Fagales</taxon>
        <taxon>Fagaceae</taxon>
        <taxon>Lithocarpus</taxon>
    </lineage>
</organism>
<name>A0AAW2D7Z4_9ROSI</name>
<dbReference type="InterPro" id="IPR002156">
    <property type="entry name" value="RNaseH_domain"/>
</dbReference>
<dbReference type="EMBL" id="JAZDWU010000004">
    <property type="protein sequence ID" value="KAL0006476.1"/>
    <property type="molecule type" value="Genomic_DNA"/>
</dbReference>
<evidence type="ECO:0000313" key="3">
    <source>
        <dbReference type="Proteomes" id="UP001459277"/>
    </source>
</evidence>
<sequence>MSEGLVKARPTWKRLARMVDGLDASHKGSFPILGKRDTLQKEVDEGWNSDETVQKREKLDKQTTHTTKMAEDYLKEYRDAQEHLLVRAPNGLAQQQNHWKTPSGLAYKINVDAAVFNELNASGFGVVVRNDKGEVLAALAARGTFVQDSEEAEVLACRRAVEFAIEAGFMEIILEGDNINVMKAIMDPGTNCSRLGYVYDDIRCVGRSFRAFSVSHVRRTANFVAHSLAKFAKHIIGERIWMEESPPPALEALHIDSCNIMNE</sequence>
<dbReference type="PROSITE" id="PS50890">
    <property type="entry name" value="PUA"/>
    <property type="match status" value="1"/>
</dbReference>
<dbReference type="Proteomes" id="UP001459277">
    <property type="component" value="Unassembled WGS sequence"/>
</dbReference>
<dbReference type="InterPro" id="IPR052929">
    <property type="entry name" value="RNase_H-like_EbsB-rel"/>
</dbReference>
<feature type="domain" description="RNase H type-1" evidence="1">
    <location>
        <begin position="110"/>
        <end position="232"/>
    </location>
</feature>
<keyword evidence="3" id="KW-1185">Reference proteome</keyword>
<dbReference type="Gene3D" id="3.30.420.10">
    <property type="entry name" value="Ribonuclease H-like superfamily/Ribonuclease H"/>
    <property type="match status" value="1"/>
</dbReference>
<dbReference type="Pfam" id="PF13456">
    <property type="entry name" value="RVT_3"/>
    <property type="match status" value="1"/>
</dbReference>
<dbReference type="AlphaFoldDB" id="A0AAW2D7Z4"/>
<dbReference type="GO" id="GO:0004523">
    <property type="term" value="F:RNA-DNA hybrid ribonuclease activity"/>
    <property type="evidence" value="ECO:0007669"/>
    <property type="project" value="InterPro"/>
</dbReference>
<dbReference type="InterPro" id="IPR044730">
    <property type="entry name" value="RNase_H-like_dom_plant"/>
</dbReference>
<dbReference type="SUPFAM" id="SSF53098">
    <property type="entry name" value="Ribonuclease H-like"/>
    <property type="match status" value="1"/>
</dbReference>
<proteinExistence type="predicted"/>